<dbReference type="Proteomes" id="UP001367508">
    <property type="component" value="Unassembled WGS sequence"/>
</dbReference>
<evidence type="ECO:0000256" key="1">
    <source>
        <dbReference type="SAM" id="MobiDB-lite"/>
    </source>
</evidence>
<keyword evidence="3" id="KW-1185">Reference proteome</keyword>
<sequence>MSFVKQSQQRTWKFPLLLKERATCKYPCITTVPPTCDLHKVDPLSSCCAHSRPIRKWEIELTTAWMRACGESVEAPTNEALSEPKEVEFASTQSHLFCHSGDRIREEKEVSSRRNPRARKEKERTQGYSCSRFVVQSFFIIVKEEEDLHHGQG</sequence>
<proteinExistence type="predicted"/>
<reference evidence="2 3" key="1">
    <citation type="submission" date="2024-01" db="EMBL/GenBank/DDBJ databases">
        <title>The genomes of 5 underutilized Papilionoideae crops provide insights into root nodulation and disease resistanc.</title>
        <authorList>
            <person name="Jiang F."/>
        </authorList>
    </citation>
    <scope>NUCLEOTIDE SEQUENCE [LARGE SCALE GENOMIC DNA]</scope>
    <source>
        <strain evidence="2">LVBAO_FW01</strain>
        <tissue evidence="2">Leaves</tissue>
    </source>
</reference>
<protein>
    <submittedName>
        <fullName evidence="2">Uncharacterized protein</fullName>
    </submittedName>
</protein>
<feature type="compositionally biased region" description="Basic and acidic residues" evidence="1">
    <location>
        <begin position="104"/>
        <end position="125"/>
    </location>
</feature>
<dbReference type="EMBL" id="JAYMYQ010000001">
    <property type="protein sequence ID" value="KAK7362081.1"/>
    <property type="molecule type" value="Genomic_DNA"/>
</dbReference>
<organism evidence="2 3">
    <name type="scientific">Canavalia gladiata</name>
    <name type="common">Sword bean</name>
    <name type="synonym">Dolichos gladiatus</name>
    <dbReference type="NCBI Taxonomy" id="3824"/>
    <lineage>
        <taxon>Eukaryota</taxon>
        <taxon>Viridiplantae</taxon>
        <taxon>Streptophyta</taxon>
        <taxon>Embryophyta</taxon>
        <taxon>Tracheophyta</taxon>
        <taxon>Spermatophyta</taxon>
        <taxon>Magnoliopsida</taxon>
        <taxon>eudicotyledons</taxon>
        <taxon>Gunneridae</taxon>
        <taxon>Pentapetalae</taxon>
        <taxon>rosids</taxon>
        <taxon>fabids</taxon>
        <taxon>Fabales</taxon>
        <taxon>Fabaceae</taxon>
        <taxon>Papilionoideae</taxon>
        <taxon>50 kb inversion clade</taxon>
        <taxon>NPAAA clade</taxon>
        <taxon>indigoferoid/millettioid clade</taxon>
        <taxon>Phaseoleae</taxon>
        <taxon>Canavalia</taxon>
    </lineage>
</organism>
<evidence type="ECO:0000313" key="2">
    <source>
        <dbReference type="EMBL" id="KAK7362081.1"/>
    </source>
</evidence>
<feature type="region of interest" description="Disordered" evidence="1">
    <location>
        <begin position="104"/>
        <end position="126"/>
    </location>
</feature>
<accession>A0AAN9MY49</accession>
<name>A0AAN9MY49_CANGL</name>
<evidence type="ECO:0000313" key="3">
    <source>
        <dbReference type="Proteomes" id="UP001367508"/>
    </source>
</evidence>
<comment type="caution">
    <text evidence="2">The sequence shown here is derived from an EMBL/GenBank/DDBJ whole genome shotgun (WGS) entry which is preliminary data.</text>
</comment>
<gene>
    <name evidence="2" type="ORF">VNO77_04181</name>
</gene>
<dbReference type="AlphaFoldDB" id="A0AAN9MY49"/>